<comment type="similarity">
    <text evidence="1">Belongs to the outer membrane factor (OMF) (TC 1.B.17) family.</text>
</comment>
<reference evidence="4 5" key="1">
    <citation type="journal article" date="2017" name="Nat. Commun.">
        <title>In situ click chemistry generation of cyclooxygenase-2 inhibitors.</title>
        <authorList>
            <person name="Bhardwaj A."/>
            <person name="Kaur J."/>
            <person name="Wuest M."/>
            <person name="Wuest F."/>
        </authorList>
    </citation>
    <scope>NUCLEOTIDE SEQUENCE [LARGE SCALE GENOMIC DNA]</scope>
    <source>
        <strain evidence="4">S2_018_000_R2_106</strain>
    </source>
</reference>
<dbReference type="Proteomes" id="UP000320948">
    <property type="component" value="Unassembled WGS sequence"/>
</dbReference>
<dbReference type="Gene3D" id="1.20.1600.10">
    <property type="entry name" value="Outer membrane efflux proteins (OEP)"/>
    <property type="match status" value="1"/>
</dbReference>
<evidence type="ECO:0000256" key="2">
    <source>
        <dbReference type="SAM" id="Coils"/>
    </source>
</evidence>
<name>A0A6N4R4H8_BLAVI</name>
<dbReference type="InterPro" id="IPR003423">
    <property type="entry name" value="OMP_efflux"/>
</dbReference>
<sequence>MHGHRTRRSRIPSRHRPCHSGRAHYRTRRGPGQLPARCRRNRQHGGRPRRRPAGRAWQLRPAPVGAGCPARGEQSEGVYRQRKAGNWPTLDLRGRGSHNAFAGTNREEDASNAQLTLNLGYTFIDNGATRGEIAAAKAAKTEAAAELENTKLEVESARLNAEANSMEASRRVQESDRARAQTAKVIGSLTEEVKQGNRTLRDLLDARRDQLASANAWSQAYANRALSNYDLARWK</sequence>
<feature type="compositionally biased region" description="Basic residues" evidence="3">
    <location>
        <begin position="37"/>
        <end position="53"/>
    </location>
</feature>
<keyword evidence="2" id="KW-0175">Coiled coil</keyword>
<protein>
    <submittedName>
        <fullName evidence="4">TolC family protein</fullName>
    </submittedName>
</protein>
<feature type="region of interest" description="Disordered" evidence="3">
    <location>
        <begin position="1"/>
        <end position="80"/>
    </location>
</feature>
<evidence type="ECO:0000313" key="5">
    <source>
        <dbReference type="Proteomes" id="UP000320948"/>
    </source>
</evidence>
<comment type="caution">
    <text evidence="4">The sequence shown here is derived from an EMBL/GenBank/DDBJ whole genome shotgun (WGS) entry which is preliminary data.</text>
</comment>
<feature type="coiled-coil region" evidence="2">
    <location>
        <begin position="133"/>
        <end position="169"/>
    </location>
</feature>
<dbReference type="AlphaFoldDB" id="A0A6N4R4H8"/>
<dbReference type="EMBL" id="VAFM01000002">
    <property type="protein sequence ID" value="TKW60613.1"/>
    <property type="molecule type" value="Genomic_DNA"/>
</dbReference>
<accession>A0A6N4R4H8</accession>
<evidence type="ECO:0000256" key="1">
    <source>
        <dbReference type="ARBA" id="ARBA00007613"/>
    </source>
</evidence>
<proteinExistence type="inferred from homology"/>
<dbReference type="SUPFAM" id="SSF56954">
    <property type="entry name" value="Outer membrane efflux proteins (OEP)"/>
    <property type="match status" value="1"/>
</dbReference>
<dbReference type="Pfam" id="PF02321">
    <property type="entry name" value="OEP"/>
    <property type="match status" value="1"/>
</dbReference>
<feature type="compositionally biased region" description="Basic residues" evidence="3">
    <location>
        <begin position="1"/>
        <end position="29"/>
    </location>
</feature>
<evidence type="ECO:0000256" key="3">
    <source>
        <dbReference type="SAM" id="MobiDB-lite"/>
    </source>
</evidence>
<organism evidence="4 5">
    <name type="scientific">Blastochloris viridis</name>
    <name type="common">Rhodopseudomonas viridis</name>
    <dbReference type="NCBI Taxonomy" id="1079"/>
    <lineage>
        <taxon>Bacteria</taxon>
        <taxon>Pseudomonadati</taxon>
        <taxon>Pseudomonadota</taxon>
        <taxon>Alphaproteobacteria</taxon>
        <taxon>Hyphomicrobiales</taxon>
        <taxon>Blastochloridaceae</taxon>
        <taxon>Blastochloris</taxon>
    </lineage>
</organism>
<dbReference type="GO" id="GO:0015562">
    <property type="term" value="F:efflux transmembrane transporter activity"/>
    <property type="evidence" value="ECO:0007669"/>
    <property type="project" value="InterPro"/>
</dbReference>
<gene>
    <name evidence="4" type="ORF">DI628_06840</name>
</gene>
<evidence type="ECO:0000313" key="4">
    <source>
        <dbReference type="EMBL" id="TKW60613.1"/>
    </source>
</evidence>